<evidence type="ECO:0000256" key="1">
    <source>
        <dbReference type="SAM" id="SignalP"/>
    </source>
</evidence>
<evidence type="ECO:0000259" key="3">
    <source>
        <dbReference type="Pfam" id="PF26053"/>
    </source>
</evidence>
<feature type="domain" description="Scytalone dehydratase-like protein Arp1 N-terminal" evidence="3">
    <location>
        <begin position="56"/>
        <end position="153"/>
    </location>
</feature>
<dbReference type="InterPro" id="IPR023631">
    <property type="entry name" value="Amidase_dom"/>
</dbReference>
<dbReference type="Pfam" id="PF26053">
    <property type="entry name" value="DUF8016"/>
    <property type="match status" value="1"/>
</dbReference>
<dbReference type="Gene3D" id="3.90.1300.10">
    <property type="entry name" value="Amidase signature (AS) domain"/>
    <property type="match status" value="1"/>
</dbReference>
<reference evidence="4 5" key="1">
    <citation type="journal article" date="2015" name="Genome Announc.">
        <title>Draft Genome Sequence and Gene Annotation of the Entomopathogenic Fungus Verticillium hemipterigenum.</title>
        <authorList>
            <person name="Horn F."/>
            <person name="Habel A."/>
            <person name="Scharf D.H."/>
            <person name="Dworschak J."/>
            <person name="Brakhage A.A."/>
            <person name="Guthke R."/>
            <person name="Hertweck C."/>
            <person name="Linde J."/>
        </authorList>
    </citation>
    <scope>NUCLEOTIDE SEQUENCE [LARGE SCALE GENOMIC DNA]</scope>
</reference>
<evidence type="ECO:0000259" key="2">
    <source>
        <dbReference type="Pfam" id="PF01425"/>
    </source>
</evidence>
<dbReference type="PANTHER" id="PTHR46310">
    <property type="entry name" value="AMIDASE 1"/>
    <property type="match status" value="1"/>
</dbReference>
<feature type="domain" description="Amidase" evidence="2">
    <location>
        <begin position="196"/>
        <end position="366"/>
    </location>
</feature>
<keyword evidence="1" id="KW-0732">Signal</keyword>
<keyword evidence="5" id="KW-1185">Reference proteome</keyword>
<evidence type="ECO:0000313" key="5">
    <source>
        <dbReference type="Proteomes" id="UP000039046"/>
    </source>
</evidence>
<dbReference type="Proteomes" id="UP000039046">
    <property type="component" value="Unassembled WGS sequence"/>
</dbReference>
<dbReference type="EMBL" id="CDHN01000001">
    <property type="protein sequence ID" value="CEJ82364.1"/>
    <property type="molecule type" value="Genomic_DNA"/>
</dbReference>
<gene>
    <name evidence="4" type="ORF">VHEMI02434</name>
</gene>
<dbReference type="SUPFAM" id="SSF75304">
    <property type="entry name" value="Amidase signature (AS) enzymes"/>
    <property type="match status" value="1"/>
</dbReference>
<organism evidence="4 5">
    <name type="scientific">[Torrubiella] hemipterigena</name>
    <dbReference type="NCBI Taxonomy" id="1531966"/>
    <lineage>
        <taxon>Eukaryota</taxon>
        <taxon>Fungi</taxon>
        <taxon>Dikarya</taxon>
        <taxon>Ascomycota</taxon>
        <taxon>Pezizomycotina</taxon>
        <taxon>Sordariomycetes</taxon>
        <taxon>Hypocreomycetidae</taxon>
        <taxon>Hypocreales</taxon>
        <taxon>Clavicipitaceae</taxon>
        <taxon>Clavicipitaceae incertae sedis</taxon>
        <taxon>'Torrubiella' clade</taxon>
    </lineage>
</organism>
<proteinExistence type="predicted"/>
<name>A0A0A1TAF8_9HYPO</name>
<feature type="chain" id="PRO_5001979096" evidence="1">
    <location>
        <begin position="22"/>
        <end position="627"/>
    </location>
</feature>
<dbReference type="InterPro" id="IPR036928">
    <property type="entry name" value="AS_sf"/>
</dbReference>
<dbReference type="PANTHER" id="PTHR46310:SF7">
    <property type="entry name" value="AMIDASE 1"/>
    <property type="match status" value="1"/>
</dbReference>
<dbReference type="Pfam" id="PF01425">
    <property type="entry name" value="Amidase"/>
    <property type="match status" value="1"/>
</dbReference>
<feature type="signal peptide" evidence="1">
    <location>
        <begin position="1"/>
        <end position="21"/>
    </location>
</feature>
<accession>A0A0A1TAF8</accession>
<evidence type="ECO:0000313" key="4">
    <source>
        <dbReference type="EMBL" id="CEJ82364.1"/>
    </source>
</evidence>
<dbReference type="HOGENOM" id="CLU_020129_1_0_1"/>
<protein>
    <submittedName>
        <fullName evidence="4">Uncharacterized protein</fullName>
    </submittedName>
</protein>
<dbReference type="AlphaFoldDB" id="A0A0A1TAF8"/>
<sequence length="627" mass="67887">MFSTTSALLYGSLLFVSGARSEASSASSSGVTVQVNNVHYYVPSRAVGYAERNASADRDELFTFAPITVIEAGRNISTCQDVKAITDSFLQADDVIQDAFTHTVYMQRDYNDVYETKNVSCLKRIASTSRETLPAGPYFLSALGSVHEAYRLYVDTQGAFAETSVPSVDGSHTVLSANIGGQALSVAVPSRLYHPRTDDKPLGGMRLGVKDIYDIKGLKTSNGNRAWYHLYPNANETAIAVQKLVDAGAIIVGKMKTSQFANGETATADWIDVLAPFNPRGDGYEDPSSSSAGPAAGIAAYEWLDISLGSDTGGSIRSPSQIQGIFGNRPSHGLVSLQGAMPLSPSFDTAGLMARDAEVWSQAAKALYTANITFTDGYPSSLLTIGFAENPQNELEKMLVQFLGDLKKFLNAESRTFNLSATWASSQPNRPALQSIVNNTYEILSASEQVALVREPFYKDYAERNQGRLPHVNPAPLQRWALADASSPTTVQDAKNNQTLFRDWFNSEVLAPGNKICSEHLLVYVPRVPTPKYRDVYLSGPALPSAFSTSRISVLSGTPDIVIPIGEIPFRSRIANHTEYLPVTVDFMAAKGCDGMLLYLVRDLQKKGIVQPSVHGKSNVNGGDILM</sequence>
<dbReference type="InterPro" id="IPR058329">
    <property type="entry name" value="Arp1_N"/>
</dbReference>
<dbReference type="STRING" id="1531966.A0A0A1TAF8"/>
<dbReference type="OrthoDB" id="5423360at2759"/>